<dbReference type="EMBL" id="AKHW03001382">
    <property type="protein sequence ID" value="KYO42605.1"/>
    <property type="molecule type" value="Genomic_DNA"/>
</dbReference>
<evidence type="ECO:0000256" key="7">
    <source>
        <dbReference type="ARBA" id="ARBA00023136"/>
    </source>
</evidence>
<dbReference type="InterPro" id="IPR007110">
    <property type="entry name" value="Ig-like_dom"/>
</dbReference>
<evidence type="ECO:0000256" key="1">
    <source>
        <dbReference type="ARBA" id="ARBA00004479"/>
    </source>
</evidence>
<keyword evidence="2 12" id="KW-0812">Transmembrane</keyword>
<dbReference type="Proteomes" id="UP000050525">
    <property type="component" value="Unassembled WGS sequence"/>
</dbReference>
<proteinExistence type="predicted"/>
<feature type="region of interest" description="Disordered" evidence="11">
    <location>
        <begin position="227"/>
        <end position="273"/>
    </location>
</feature>
<evidence type="ECO:0000256" key="10">
    <source>
        <dbReference type="ARBA" id="ARBA00023319"/>
    </source>
</evidence>
<dbReference type="InterPro" id="IPR036179">
    <property type="entry name" value="Ig-like_dom_sf"/>
</dbReference>
<evidence type="ECO:0000256" key="4">
    <source>
        <dbReference type="ARBA" id="ARBA00022737"/>
    </source>
</evidence>
<evidence type="ECO:0000256" key="13">
    <source>
        <dbReference type="SAM" id="SignalP"/>
    </source>
</evidence>
<evidence type="ECO:0000256" key="8">
    <source>
        <dbReference type="ARBA" id="ARBA00023157"/>
    </source>
</evidence>
<feature type="transmembrane region" description="Helical" evidence="12">
    <location>
        <begin position="473"/>
        <end position="492"/>
    </location>
</feature>
<dbReference type="InterPro" id="IPR037413">
    <property type="entry name" value="MADCAM1"/>
</dbReference>
<keyword evidence="8" id="KW-1015">Disulfide bond</keyword>
<dbReference type="InterPro" id="IPR003987">
    <property type="entry name" value="ICAM_VCAM_N"/>
</dbReference>
<dbReference type="GO" id="GO:0034113">
    <property type="term" value="P:heterotypic cell-cell adhesion"/>
    <property type="evidence" value="ECO:0007669"/>
    <property type="project" value="TreeGrafter"/>
</dbReference>
<dbReference type="Pfam" id="PF09085">
    <property type="entry name" value="Adhes-Ig_like"/>
    <property type="match status" value="1"/>
</dbReference>
<feature type="signal peptide" evidence="13">
    <location>
        <begin position="1"/>
        <end position="19"/>
    </location>
</feature>
<dbReference type="GO" id="GO:0098640">
    <property type="term" value="F:integrin binding involved in cell-matrix adhesion"/>
    <property type="evidence" value="ECO:0007669"/>
    <property type="project" value="InterPro"/>
</dbReference>
<dbReference type="GO" id="GO:0007229">
    <property type="term" value="P:integrin-mediated signaling pathway"/>
    <property type="evidence" value="ECO:0007669"/>
    <property type="project" value="InterPro"/>
</dbReference>
<feature type="domain" description="Ig-like" evidence="14">
    <location>
        <begin position="113"/>
        <end position="213"/>
    </location>
</feature>
<dbReference type="SMART" id="SM00408">
    <property type="entry name" value="IGc2"/>
    <property type="match status" value="1"/>
</dbReference>
<protein>
    <submittedName>
        <fullName evidence="15">Mucosal addressin cell adhesion molecule 1</fullName>
    </submittedName>
</protein>
<dbReference type="GO" id="GO:0016020">
    <property type="term" value="C:membrane"/>
    <property type="evidence" value="ECO:0007669"/>
    <property type="project" value="UniProtKB-SubCell"/>
</dbReference>
<dbReference type="CTD" id="8174"/>
<comment type="caution">
    <text evidence="15">The sequence shown here is derived from an EMBL/GenBank/DDBJ whole genome shotgun (WGS) entry which is preliminary data.</text>
</comment>
<dbReference type="PANTHER" id="PTHR14162:SF1">
    <property type="entry name" value="MUCOSAL ADDRESSIN CELL ADHESION MOLECULE 1"/>
    <property type="match status" value="1"/>
</dbReference>
<evidence type="ECO:0000313" key="15">
    <source>
        <dbReference type="EMBL" id="KYO42605.1"/>
    </source>
</evidence>
<dbReference type="PANTHER" id="PTHR14162">
    <property type="entry name" value="MUCOSAL ADDRESSIN CELL ADHESION MOLECULE-1"/>
    <property type="match status" value="1"/>
</dbReference>
<evidence type="ECO:0000313" key="16">
    <source>
        <dbReference type="Proteomes" id="UP000050525"/>
    </source>
</evidence>
<feature type="compositionally biased region" description="Polar residues" evidence="11">
    <location>
        <begin position="325"/>
        <end position="351"/>
    </location>
</feature>
<evidence type="ECO:0000256" key="11">
    <source>
        <dbReference type="SAM" id="MobiDB-lite"/>
    </source>
</evidence>
<feature type="domain" description="Ig-like" evidence="14">
    <location>
        <begin position="372"/>
        <end position="464"/>
    </location>
</feature>
<dbReference type="InterPro" id="IPR003599">
    <property type="entry name" value="Ig_sub"/>
</dbReference>
<organism evidence="15 16">
    <name type="scientific">Alligator mississippiensis</name>
    <name type="common">American alligator</name>
    <dbReference type="NCBI Taxonomy" id="8496"/>
    <lineage>
        <taxon>Eukaryota</taxon>
        <taxon>Metazoa</taxon>
        <taxon>Chordata</taxon>
        <taxon>Craniata</taxon>
        <taxon>Vertebrata</taxon>
        <taxon>Euteleostomi</taxon>
        <taxon>Archelosauria</taxon>
        <taxon>Archosauria</taxon>
        <taxon>Crocodylia</taxon>
        <taxon>Alligatoridae</taxon>
        <taxon>Alligatorinae</taxon>
        <taxon>Alligator</taxon>
    </lineage>
</organism>
<evidence type="ECO:0000256" key="5">
    <source>
        <dbReference type="ARBA" id="ARBA00022889"/>
    </source>
</evidence>
<dbReference type="eggNOG" id="ENOG502SR0W">
    <property type="taxonomic scope" value="Eukaryota"/>
</dbReference>
<comment type="subcellular location">
    <subcellularLocation>
        <location evidence="1">Membrane</location>
        <topology evidence="1">Single-pass type I membrane protein</topology>
    </subcellularLocation>
</comment>
<feature type="compositionally biased region" description="Basic and acidic residues" evidence="11">
    <location>
        <begin position="364"/>
        <end position="373"/>
    </location>
</feature>
<keyword evidence="3 13" id="KW-0732">Signal</keyword>
<dbReference type="InterPro" id="IPR013783">
    <property type="entry name" value="Ig-like_fold"/>
</dbReference>
<dbReference type="PROSITE" id="PS50835">
    <property type="entry name" value="IG_LIKE"/>
    <property type="match status" value="3"/>
</dbReference>
<dbReference type="PRINTS" id="PR01472">
    <property type="entry name" value="ICAMVCAM1"/>
</dbReference>
<dbReference type="GO" id="GO:2000403">
    <property type="term" value="P:positive regulation of lymphocyte migration"/>
    <property type="evidence" value="ECO:0007669"/>
    <property type="project" value="InterPro"/>
</dbReference>
<evidence type="ECO:0000256" key="12">
    <source>
        <dbReference type="SAM" id="Phobius"/>
    </source>
</evidence>
<dbReference type="InterPro" id="IPR015169">
    <property type="entry name" value="Adhes-Ig-like"/>
</dbReference>
<dbReference type="SUPFAM" id="SSF48726">
    <property type="entry name" value="Immunoglobulin"/>
    <property type="match status" value="3"/>
</dbReference>
<keyword evidence="10" id="KW-0393">Immunoglobulin domain</keyword>
<keyword evidence="4" id="KW-0677">Repeat</keyword>
<evidence type="ECO:0000256" key="2">
    <source>
        <dbReference type="ARBA" id="ARBA00022692"/>
    </source>
</evidence>
<dbReference type="SMART" id="SM00409">
    <property type="entry name" value="IG"/>
    <property type="match status" value="3"/>
</dbReference>
<keyword evidence="7 12" id="KW-0472">Membrane</keyword>
<feature type="region of interest" description="Disordered" evidence="11">
    <location>
        <begin position="308"/>
        <end position="373"/>
    </location>
</feature>
<dbReference type="KEGG" id="amj:102568700"/>
<evidence type="ECO:0000256" key="6">
    <source>
        <dbReference type="ARBA" id="ARBA00022989"/>
    </source>
</evidence>
<dbReference type="Gene3D" id="2.60.40.10">
    <property type="entry name" value="Immunoglobulins"/>
    <property type="match status" value="3"/>
</dbReference>
<gene>
    <name evidence="15" type="primary">MADCAM1</name>
    <name evidence="15" type="ORF">Y1Q_0000277</name>
</gene>
<reference evidence="15 16" key="1">
    <citation type="journal article" date="2012" name="Genome Biol.">
        <title>Sequencing three crocodilian genomes to illuminate the evolution of archosaurs and amniotes.</title>
        <authorList>
            <person name="St John J.A."/>
            <person name="Braun E.L."/>
            <person name="Isberg S.R."/>
            <person name="Miles L.G."/>
            <person name="Chong A.Y."/>
            <person name="Gongora J."/>
            <person name="Dalzell P."/>
            <person name="Moran C."/>
            <person name="Bed'hom B."/>
            <person name="Abzhanov A."/>
            <person name="Burgess S.C."/>
            <person name="Cooksey A.M."/>
            <person name="Castoe T.A."/>
            <person name="Crawford N.G."/>
            <person name="Densmore L.D."/>
            <person name="Drew J.C."/>
            <person name="Edwards S.V."/>
            <person name="Faircloth B.C."/>
            <person name="Fujita M.K."/>
            <person name="Greenwold M.J."/>
            <person name="Hoffmann F.G."/>
            <person name="Howard J.M."/>
            <person name="Iguchi T."/>
            <person name="Janes D.E."/>
            <person name="Khan S.Y."/>
            <person name="Kohno S."/>
            <person name="de Koning A.J."/>
            <person name="Lance S.L."/>
            <person name="McCarthy F.M."/>
            <person name="McCormack J.E."/>
            <person name="Merchant M.E."/>
            <person name="Peterson D.G."/>
            <person name="Pollock D.D."/>
            <person name="Pourmand N."/>
            <person name="Raney B.J."/>
            <person name="Roessler K.A."/>
            <person name="Sanford J.R."/>
            <person name="Sawyer R.H."/>
            <person name="Schmidt C.J."/>
            <person name="Triplett E.W."/>
            <person name="Tuberville T.D."/>
            <person name="Venegas-Anaya M."/>
            <person name="Howard J.T."/>
            <person name="Jarvis E.D."/>
            <person name="Guillette L.J.Jr."/>
            <person name="Glenn T.C."/>
            <person name="Green R.E."/>
            <person name="Ray D.A."/>
        </authorList>
    </citation>
    <scope>NUCLEOTIDE SEQUENCE [LARGE SCALE GENOMIC DNA]</scope>
    <source>
        <strain evidence="15">KSC_2009_1</strain>
    </source>
</reference>
<keyword evidence="6 12" id="KW-1133">Transmembrane helix</keyword>
<evidence type="ECO:0000256" key="3">
    <source>
        <dbReference type="ARBA" id="ARBA00022729"/>
    </source>
</evidence>
<dbReference type="OrthoDB" id="9907246at2759"/>
<name>A0A151P1P3_ALLMI</name>
<evidence type="ECO:0000256" key="9">
    <source>
        <dbReference type="ARBA" id="ARBA00023180"/>
    </source>
</evidence>
<dbReference type="AlphaFoldDB" id="A0A151P1P3"/>
<dbReference type="GeneID" id="102568700"/>
<keyword evidence="9" id="KW-0325">Glycoprotein</keyword>
<evidence type="ECO:0000259" key="14">
    <source>
        <dbReference type="PROSITE" id="PS50835"/>
    </source>
</evidence>
<keyword evidence="16" id="KW-1185">Reference proteome</keyword>
<dbReference type="CDD" id="cd00096">
    <property type="entry name" value="Ig"/>
    <property type="match status" value="1"/>
</dbReference>
<sequence length="506" mass="54519">MKPTPFLPFFLLHLGWSCGGPLPSTSPALTVLPREPLVELGGSIQLNCSLDCPNGKVEWKGLDTNLGNILSFPSHSILQVTNAHVTTRGTKICLGLCQTIVQTSVHLEVYSFPDTLQLDSEPKELVAGQPARLFCTMSKVYPPGGLILSWYRGDQKLETAEPEEDEDEDELLYYRAQLDVPAADVTEGAEFRCQAELFLSQPQRHFQQDRAVAVPVAAVMKPSLELATTPEIPKTEPPSAAETSSTARDPVSTAGPEIPSSPSGTLKLESPAPTENAATALVATAETLTPGWTAPTEIPTAVLAVTSQPPGTEAASLDPADTTRDSITGTSPDLVSWSPSTEPKDATGNSPTPEPISTWRPKSTTHDPLDSPKTKATCNLFIRPVPPKGITGKALNVVCYTECREEVTIQWVKTPLALSWYQEELSEGKSTLRIDRVAPEHQGDYQCVLLSARPQIARLHITVSPDTFSANSAIAVGMAGSLLGLIITGFASHRLWKRLNSRYNVS</sequence>
<dbReference type="InterPro" id="IPR003598">
    <property type="entry name" value="Ig_sub2"/>
</dbReference>
<dbReference type="GO" id="GO:0050901">
    <property type="term" value="P:leukocyte tethering or rolling"/>
    <property type="evidence" value="ECO:0007669"/>
    <property type="project" value="TreeGrafter"/>
</dbReference>
<keyword evidence="5" id="KW-0130">Cell adhesion</keyword>
<feature type="domain" description="Ig-like" evidence="14">
    <location>
        <begin position="27"/>
        <end position="93"/>
    </location>
</feature>
<feature type="chain" id="PRO_5007586596" evidence="13">
    <location>
        <begin position="20"/>
        <end position="506"/>
    </location>
</feature>
<accession>A0A151P1P3</accession>